<sequence>MSHYLLSGYAEVSPQVLKDRLKYPSSGCFLVQGMGPLAVHGHAKFGRLLFAHGAGAGQQSFFMRQFVTSLADRGIQVLCIDFPYMQQMQETGKRRPPPPIAQTLAQFAEWYALLDSLFEGPLWIGGKSMGGRVATLFASQQLASEPSSSTVPGVVVAGYPFHPPKTPHKLRLEHWPAITCPMLILQGERDPFGRQEEVEGYALPANAQLSWLKDGDHDFKPRRVSGLTQTVLIDEATQVAASFVRAYSQDLKEESNTLV</sequence>
<dbReference type="InterPro" id="IPR029058">
    <property type="entry name" value="AB_hydrolase_fold"/>
</dbReference>
<dbReference type="EMBL" id="QNTU01000003">
    <property type="protein sequence ID" value="RBI68094.1"/>
    <property type="molecule type" value="Genomic_DNA"/>
</dbReference>
<dbReference type="OrthoDB" id="652634at2"/>
<protein>
    <submittedName>
        <fullName evidence="2">Dienelactone hydrolase</fullName>
    </submittedName>
</protein>
<name>A0A365TQC6_9GAMM</name>
<accession>A0A365TQC6</accession>
<keyword evidence="3" id="KW-1185">Reference proteome</keyword>
<dbReference type="RefSeq" id="WP_113269048.1">
    <property type="nucleotide sequence ID" value="NZ_QNTU01000003.1"/>
</dbReference>
<gene>
    <name evidence="2" type="ORF">DQ400_06850</name>
</gene>
<evidence type="ECO:0000259" key="1">
    <source>
        <dbReference type="Pfam" id="PF20408"/>
    </source>
</evidence>
<organism evidence="2 3">
    <name type="scientific">Vreelandella sulfidaeris</name>
    <dbReference type="NCBI Taxonomy" id="115553"/>
    <lineage>
        <taxon>Bacteria</taxon>
        <taxon>Pseudomonadati</taxon>
        <taxon>Pseudomonadota</taxon>
        <taxon>Gammaproteobacteria</taxon>
        <taxon>Oceanospirillales</taxon>
        <taxon>Halomonadaceae</taxon>
        <taxon>Vreelandella</taxon>
    </lineage>
</organism>
<dbReference type="SUPFAM" id="SSF53474">
    <property type="entry name" value="alpha/beta-Hydrolases"/>
    <property type="match status" value="1"/>
</dbReference>
<dbReference type="Proteomes" id="UP000252204">
    <property type="component" value="Unassembled WGS sequence"/>
</dbReference>
<comment type="caution">
    <text evidence="2">The sequence shown here is derived from an EMBL/GenBank/DDBJ whole genome shotgun (WGS) entry which is preliminary data.</text>
</comment>
<dbReference type="InterPro" id="IPR046879">
    <property type="entry name" value="KANL3/Tex30_Abhydrolase"/>
</dbReference>
<dbReference type="GO" id="GO:0016787">
    <property type="term" value="F:hydrolase activity"/>
    <property type="evidence" value="ECO:0007669"/>
    <property type="project" value="UniProtKB-KW"/>
</dbReference>
<proteinExistence type="predicted"/>
<evidence type="ECO:0000313" key="3">
    <source>
        <dbReference type="Proteomes" id="UP000252204"/>
    </source>
</evidence>
<dbReference type="PANTHER" id="PTHR13136:SF11">
    <property type="entry name" value="TESTIS-EXPRESSED PROTEIN 30"/>
    <property type="match status" value="1"/>
</dbReference>
<dbReference type="Gene3D" id="3.40.50.1820">
    <property type="entry name" value="alpha/beta hydrolase"/>
    <property type="match status" value="1"/>
</dbReference>
<keyword evidence="2" id="KW-0378">Hydrolase</keyword>
<feature type="domain" description="KANL3/Tex30 alpha/beta hydrolase-like" evidence="1">
    <location>
        <begin position="47"/>
        <end position="244"/>
    </location>
</feature>
<dbReference type="AlphaFoldDB" id="A0A365TQC6"/>
<reference evidence="3" key="1">
    <citation type="submission" date="2018-06" db="EMBL/GenBank/DDBJ databases">
        <title>Whole genome sequencing of four bacterial strains from South Shetland trench revealing bio-synthetic gene clusters.</title>
        <authorList>
            <person name="Abdel-Mageed W.M."/>
            <person name="Lehri B."/>
            <person name="Jarmusch S."/>
            <person name="Miranda K."/>
            <person name="Goodfellow M."/>
            <person name="Jaspars M."/>
            <person name="Karlyshev A.V."/>
        </authorList>
    </citation>
    <scope>NUCLEOTIDE SEQUENCE [LARGE SCALE GENOMIC DNA]</scope>
    <source>
        <strain evidence="3">SST4</strain>
    </source>
</reference>
<evidence type="ECO:0000313" key="2">
    <source>
        <dbReference type="EMBL" id="RBI68094.1"/>
    </source>
</evidence>
<dbReference type="PANTHER" id="PTHR13136">
    <property type="entry name" value="TESTIS DEVELOPMENT PROTEIN PRTD"/>
    <property type="match status" value="1"/>
</dbReference>
<dbReference type="Pfam" id="PF20408">
    <property type="entry name" value="Abhydrolase_11"/>
    <property type="match status" value="1"/>
</dbReference>
<dbReference type="InterPro" id="IPR026555">
    <property type="entry name" value="NSL3/Tex30"/>
</dbReference>